<feature type="domain" description="Laminin EGF-like" evidence="18">
    <location>
        <begin position="1900"/>
        <end position="1952"/>
    </location>
</feature>
<dbReference type="eggNOG" id="KOG1836">
    <property type="taxonomic scope" value="Eukaryota"/>
</dbReference>
<reference evidence="21 22" key="1">
    <citation type="journal article" date="2014" name="Nat. Commun.">
        <title>Molecular traces of alternative social organization in a termite genome.</title>
        <authorList>
            <person name="Terrapon N."/>
            <person name="Li C."/>
            <person name="Robertson H.M."/>
            <person name="Ji L."/>
            <person name="Meng X."/>
            <person name="Booth W."/>
            <person name="Chen Z."/>
            <person name="Childers C.P."/>
            <person name="Glastad K.M."/>
            <person name="Gokhale K."/>
            <person name="Gowin J."/>
            <person name="Gronenberg W."/>
            <person name="Hermansen R.A."/>
            <person name="Hu H."/>
            <person name="Hunt B.G."/>
            <person name="Huylmans A.K."/>
            <person name="Khalil S.M."/>
            <person name="Mitchell R.D."/>
            <person name="Munoz-Torres M.C."/>
            <person name="Mustard J.A."/>
            <person name="Pan H."/>
            <person name="Reese J.T."/>
            <person name="Scharf M.E."/>
            <person name="Sun F."/>
            <person name="Vogel H."/>
            <person name="Xiao J."/>
            <person name="Yang W."/>
            <person name="Yang Z."/>
            <person name="Yang Z."/>
            <person name="Zhou J."/>
            <person name="Zhu J."/>
            <person name="Brent C.S."/>
            <person name="Elsik C.G."/>
            <person name="Goodisman M.A."/>
            <person name="Liberles D.A."/>
            <person name="Roe R.M."/>
            <person name="Vargo E.L."/>
            <person name="Vilcinskas A."/>
            <person name="Wang J."/>
            <person name="Bornberg-Bauer E."/>
            <person name="Korb J."/>
            <person name="Zhang G."/>
            <person name="Liebig J."/>
        </authorList>
    </citation>
    <scope>NUCLEOTIDE SEQUENCE [LARGE SCALE GENOMIC DNA]</scope>
    <source>
        <tissue evidence="21">Whole organism</tissue>
    </source>
</reference>
<keyword evidence="9 13" id="KW-1015">Disulfide bond</keyword>
<feature type="disulfide bond" evidence="13">
    <location>
        <begin position="1811"/>
        <end position="1820"/>
    </location>
</feature>
<evidence type="ECO:0000256" key="4">
    <source>
        <dbReference type="ARBA" id="ARBA00022729"/>
    </source>
</evidence>
<dbReference type="PROSITE" id="PS00022">
    <property type="entry name" value="EGF_1"/>
    <property type="match status" value="1"/>
</dbReference>
<dbReference type="Gene3D" id="2.60.120.260">
    <property type="entry name" value="Galactose-binding domain-like"/>
    <property type="match status" value="1"/>
</dbReference>
<keyword evidence="8 14" id="KW-0175">Coiled coil</keyword>
<keyword evidence="4 16" id="KW-0732">Signal</keyword>
<feature type="disulfide bond" evidence="13">
    <location>
        <begin position="465"/>
        <end position="474"/>
    </location>
</feature>
<name>A0A067R415_ZOONE</name>
<feature type="disulfide bond" evidence="13">
    <location>
        <begin position="511"/>
        <end position="520"/>
    </location>
</feature>
<dbReference type="Pfam" id="PF00055">
    <property type="entry name" value="Laminin_N"/>
    <property type="match status" value="1"/>
</dbReference>
<feature type="disulfide bond" evidence="13">
    <location>
        <begin position="582"/>
        <end position="594"/>
    </location>
</feature>
<feature type="domain" description="Laminin EGF-like" evidence="18">
    <location>
        <begin position="627"/>
        <end position="676"/>
    </location>
</feature>
<feature type="disulfide bond" evidence="13">
    <location>
        <begin position="557"/>
        <end position="566"/>
    </location>
</feature>
<dbReference type="InterPro" id="IPR008211">
    <property type="entry name" value="Laminin_N"/>
</dbReference>
<evidence type="ECO:0000256" key="12">
    <source>
        <dbReference type="PROSITE-ProRule" id="PRU00122"/>
    </source>
</evidence>
<dbReference type="SMART" id="SM00181">
    <property type="entry name" value="EGF"/>
    <property type="match status" value="11"/>
</dbReference>
<dbReference type="InterPro" id="IPR010307">
    <property type="entry name" value="Laminin_dom_II"/>
</dbReference>
<feature type="compositionally biased region" description="Low complexity" evidence="15">
    <location>
        <begin position="2454"/>
        <end position="2469"/>
    </location>
</feature>
<feature type="domain" description="Laminin EGF-like" evidence="18">
    <location>
        <begin position="1503"/>
        <end position="1553"/>
    </location>
</feature>
<evidence type="ECO:0000259" key="18">
    <source>
        <dbReference type="PROSITE" id="PS50027"/>
    </source>
</evidence>
<evidence type="ECO:0000256" key="9">
    <source>
        <dbReference type="ARBA" id="ARBA00023157"/>
    </source>
</evidence>
<feature type="disulfide bond" evidence="13">
    <location>
        <begin position="490"/>
        <end position="502"/>
    </location>
</feature>
<feature type="disulfide bond" evidence="13">
    <location>
        <begin position="1924"/>
        <end position="1933"/>
    </location>
</feature>
<keyword evidence="2" id="KW-0964">Secreted</keyword>
<feature type="disulfide bond" evidence="13">
    <location>
        <begin position="1364"/>
        <end position="1376"/>
    </location>
</feature>
<feature type="domain" description="Laminin EGF-like" evidence="18">
    <location>
        <begin position="1410"/>
        <end position="1454"/>
    </location>
</feature>
<dbReference type="PANTHER" id="PTHR10574">
    <property type="entry name" value="NETRIN/LAMININ-RELATED"/>
    <property type="match status" value="1"/>
</dbReference>
<feature type="chain" id="PRO_5001644681" evidence="16">
    <location>
        <begin position="20"/>
        <end position="3588"/>
    </location>
</feature>
<dbReference type="PROSITE" id="PS50027">
    <property type="entry name" value="EGF_LAM_2"/>
    <property type="match status" value="14"/>
</dbReference>
<dbReference type="FunFam" id="2.10.25.10:FF:000069">
    <property type="entry name" value="Laminin subunit alpha 1"/>
    <property type="match status" value="1"/>
</dbReference>
<evidence type="ECO:0000313" key="22">
    <source>
        <dbReference type="Proteomes" id="UP000027135"/>
    </source>
</evidence>
<keyword evidence="11 13" id="KW-0424">Laminin EGF-like domain</keyword>
<dbReference type="GO" id="GO:0045995">
    <property type="term" value="P:regulation of embryonic development"/>
    <property type="evidence" value="ECO:0007669"/>
    <property type="project" value="InterPro"/>
</dbReference>
<feature type="disulfide bond" evidence="13">
    <location>
        <begin position="536"/>
        <end position="548"/>
    </location>
</feature>
<dbReference type="STRING" id="136037.A0A067R415"/>
<dbReference type="GO" id="GO:0034446">
    <property type="term" value="P:substrate adhesion-dependent cell spreading"/>
    <property type="evidence" value="ECO:0007669"/>
    <property type="project" value="UniProtKB-ARBA"/>
</dbReference>
<gene>
    <name evidence="21" type="ORF">L798_12192</name>
</gene>
<feature type="domain" description="Laminin IV type A" evidence="19">
    <location>
        <begin position="1574"/>
        <end position="1758"/>
    </location>
</feature>
<keyword evidence="7" id="KW-0130">Cell adhesion</keyword>
<dbReference type="Pfam" id="PF02210">
    <property type="entry name" value="Laminin_G_2"/>
    <property type="match status" value="5"/>
</dbReference>
<feature type="domain" description="Laminin G" evidence="17">
    <location>
        <begin position="3317"/>
        <end position="3490"/>
    </location>
</feature>
<organism evidence="21 22">
    <name type="scientific">Zootermopsis nevadensis</name>
    <name type="common">Dampwood termite</name>
    <dbReference type="NCBI Taxonomy" id="136037"/>
    <lineage>
        <taxon>Eukaryota</taxon>
        <taxon>Metazoa</taxon>
        <taxon>Ecdysozoa</taxon>
        <taxon>Arthropoda</taxon>
        <taxon>Hexapoda</taxon>
        <taxon>Insecta</taxon>
        <taxon>Pterygota</taxon>
        <taxon>Neoptera</taxon>
        <taxon>Polyneoptera</taxon>
        <taxon>Dictyoptera</taxon>
        <taxon>Blattodea</taxon>
        <taxon>Blattoidea</taxon>
        <taxon>Termitoidae</taxon>
        <taxon>Termopsidae</taxon>
        <taxon>Zootermopsis</taxon>
    </lineage>
</organism>
<dbReference type="Pfam" id="PF00053">
    <property type="entry name" value="EGF_laminin"/>
    <property type="match status" value="20"/>
</dbReference>
<feature type="disulfide bond" evidence="13">
    <location>
        <begin position="1972"/>
        <end position="1981"/>
    </location>
</feature>
<feature type="domain" description="Laminin EGF-like" evidence="18">
    <location>
        <begin position="1364"/>
        <end position="1409"/>
    </location>
</feature>
<feature type="coiled-coil region" evidence="14">
    <location>
        <begin position="2371"/>
        <end position="2433"/>
    </location>
</feature>
<dbReference type="SMART" id="SM00281">
    <property type="entry name" value="LamB"/>
    <property type="match status" value="1"/>
</dbReference>
<sequence>MRLLQLLAVVLLGVKAARGVILTPPYFNLAEGRRIYATATCGEEIQEPELYCKLVGANADRDVNVNLIQGQVCDYCDPGQPDKTHPAQYAVDGAETWWQSPPLSRGVKYNEVNLTIDLGQEFHVAYVFIKMANSPRPGVWVLEKSVDNGVTYQPWQYFADTPGDCETYFGRESLQLITRDDSVVCETQYSKVVPLEGGEIVVSLLNNRPSANDFFNSTVLQEWTRATNVRLRFLRTKTLLGHLMSVARQDPTVTRRYFYSIKDISIGGRCMCNGHADTCDITDPNDPYKLLCRCQHHTCGGNCDACCPGFQQKAWRQSKSYQPFVCESCNCFGHTEECIYDPEVDRQHLSLDIHGYYEGGGVCQNCRDNTEGINCNRCKPGYFRPFGKKLNETDVCHPCQCNYFYSTGNCEEGTGRCECRVEFTPPNCDSCSFGYFGYPECRPCECHLNGTRGFHCESTGGQCPCKPNYAGKFCDKCYDGYYNFPECLSCDCNEQGSLSNVCDVELGQCLCKSNYGGRTCDLCGNGYYKYPECLYCNCDVKGTLPGVCDKSTGRCLCKEGYTGQRCDQCTPGYHGYPDCRPCNCSEVGSSSTVCDASGKCTCLSNFAGRTCDQCSPGYYQYPECLPCNCENTGSIGVSCDNEGKCQCKDNFDGNRCEKCKEGFYNYPICEECNCDPAGVPTTFTGCGTLPPGELCKCKDRVHGRICNECRPLFWNLQATNPDGCEECDCHIPGVMGGVGVCDTKIGQCMCKPLVTSRRCDTCSPGTYNLVENNLFGCSDCGCDIGGSVNNICDKETGQCTCRPRINGRTCKEPLQTHYFPNLYQHQYEAEDGHTPANTPARYGFDENIFRGYSWKGYAVFSQLQNEIIQDVYIVKPSVYRMVLRYKNPNPEAIMGAITITPDNPNDIEQNFLVQFKPSREPVFTTVSGASGSIPSPLVMNPGHWSVSIKNEKSLFLDYFVLLPAAFYEATVLVDQVYSPCEVGNRGLCRHFSYPNLTQFDMVRGGGGYHIVNEERKPLDVYFRDEQHLQELNISDLPLLNKDQPEIYLDLRVSKPGRHVLLINYLTPVDNRSATTVHIETRTQKGRDKGRATLYACPYTSLCRQAVTDRQGRIAVFKFDSNFINPVLKGENSSIVGIESLVAIPYDQWSLDYQQPRPACIRRDGKCIQALFLTPPDSKKVEFEYGNEQQLAKVLPGVYDNSTGLVYLDHTDSMIDVNGKVPHPGQYVFVVHYYQPDHPEFDMEVLVHNGQFYEAKLPVEHCPSNSGCRSIVKQADGNSYFQLTENFVFTLKEASHKGVWLDYVLVIPAEQYSENVLSEEPVDNTGRFIKECGHNHFFMDNFTEGFCNDAVFSLTADYNNGALSCHCDFDGSLSFQCEKFGGQCPCKPNVIGRRCEACRTGFYGFPDCKPCDCPSAALCETYTGECICPLRVTGEKCNQCIPYTYGFDPIIGCQECNCVPLGVARGNLQCDLFNGSCECKPNVMGRTCDRCVAGHHSFPYCQQCDCDLRGTTLDICDQFSAECYCKVNVEGQACDLCKEGTFNIQERNPDGCTKCFCSGKTSRCSSSQLYRAQVLDMSDWSLAVAAIDKTVNIDNLAVEPEHLDSGQSIGVDLTSDDTHQKVVYFSAPPAYLGNKLVAYGGALNYTIFYTTGLFGGALSRPDVILHSGDLYLLHFALEQPAATTRYTGSVDIVETNFVLPSGFQATREQLMQVLQRLQAVYIRATYWEGSITSRLGNVSLDIALEGYNPNTSKAMAVEQCQCPQPYKGLSCEDCAPGYYRSQTGPYGGYCVPCQCNGHSDTCDQLTGICYDCKHNTTGDHCELCAVGYHGDATQGSPFDCLICACPLPIPSNNFATSCDLSQDGARISCECQPGYYGARCQSCAAGFYGRPEVAGDYCQPCECSGNINPDDPGSCDSVTGECLRCLNNTFGMACNLCAPGYFGDAIHLKDCQTCDCSTCGTSECDSHTGQCHCHKNVVGEKCDRCQAEHYGFNSCQGCLACDCQLASESSQCDDTTGQCRCRPGVTGRTCERCQAGFWNYSAYGCVSCGCNTDYSLGFGCNPNTGQCECLPGVIGEKCDHCPYRWVLKEDEGCFECDSCIHDLLDVTDQLRARIDPVAIEFETIAVGYFTHQRLLYINSTASELAPKVKLLDPLLVDLRPITQELESLEQDAKNLNRKANYVMESGRQVPQDGDAVRLSALEVEELMRNTVAGALQVVGDVSTLAFRLEGGTSPQIDSALQEAQAILEEIQQRDFSSRKGEAEAELDKANALLLKMDSFSIPVHNQNKAFEDLRAKIQTFDEKLDNLRNHTENAVGKADDAQALNDANSNSKVMSTVDKVKNITQEANHTLEDAKGLLSNASVLLRDARDAFENLYQEAQQGQDSRERLNETLETNQLELFEVQQPVRKAEEHALKLEAKAKELEDLFKESNTSSGSAIDAANAYSNIETAIQEAHTAAQEAGHAAENATDMSQGLDERTGESGARSSELLQNARGTLDQAQRELMPHLEKARNSVEEVRQMNIKSNEGDSRINRALQRIPYESQAPEAIVAMDQSDAADQIAESALNSIRHILHDLPEQVNQARKLPRDVEDTSKLTSQANNSLQRVHNVKPDIDQLIDQLSIQRADLDTSGSNIKAQIDALRQKISMARDVANRIKVGVAFSQNTALELRNPESLPELATSTKVSLYFKTNKPNGFLLYLGNEEGTHHKLRRVRSDDFLALQTENGYPVLTIDLGSGVQKIISDKFVSDDVWYQAIIERTGKKVQLIIREEVADGQEKKYVNEVVLPGTSSIFNLDQELSRLFVGGFPVYFGMQPEIKYQAFEGQIEELVLGDTPVSLWNFVDAENNVGAIERDKLVNLQPSTGYRFDGNGYAIVISRPYRMRERSDVQLKFKTRAQDGLLFLAGKGQTFLSVELQEGNIVYQYDLGHGLLQITSQNTYNDDKWHLVEAVREKEKGVLKIDGIPEFQGSASKTSTQLQVSEHFYFGGYPGQLPFRPVTHVGFEGCIDEVQIDGTPVDLSQNVEAFGVTPGCPIQFASSVAFDASNPGYVRWPNGSADNFLQLNLKFKTSASSGLLFYGSDHHGNAAVSLALIDGGLVMRSQGEELVTSTGTRYDDNQWHVVTATHNNTGLRLDIDDFDTVMTDSEPAPLHFLYGNYYFGGLPREQVAFPGTVATTNPFIGCIGDATVNGVFINFANATDRRGAILGKCPSADQATVTPSRPSVLQHVLNDHYLCPKFCMTIILFVILAPTIPKEDDLPIIPEPEFSTSVPERPITIKPFPTALPSSTLPTPAPTPAGKCLLPLEPVSDTAVSSASGFRFGTVVGSRQEYGANSGRIRMKYEFSLEFKTFSEEGIMFYVEDDRHIDFIALYMKGGKVHYGFNCGSGATLIVSEKANNDGQWHSVVFSRVHTSGKLIIDGENAGEGSSKGMTKSINIVSPYYIGGISPNVSNDAKFNIKNTNGSFVGCLQNIQLNSKHMSDLRHSVGVIPCSDKVEPGVFFPHTGGQIVAHPSFRVGVVIDIKLDIRPRKTSGVLLSVHGRRDFLLLQMVNGVLKFSVDNGKGAISAQYTPPHEHYFCDGNWHTIQGMK</sequence>
<feature type="coiled-coil region" evidence="14">
    <location>
        <begin position="2157"/>
        <end position="2184"/>
    </location>
</feature>
<feature type="domain" description="Laminin G" evidence="17">
    <location>
        <begin position="3039"/>
        <end position="3209"/>
    </location>
</feature>
<feature type="disulfide bond" evidence="13">
    <location>
        <begin position="1503"/>
        <end position="1515"/>
    </location>
</feature>
<protein>
    <submittedName>
        <fullName evidence="21">Laminin subunit alpha</fullName>
    </submittedName>
</protein>
<dbReference type="GO" id="GO:0009887">
    <property type="term" value="P:animal organ morphogenesis"/>
    <property type="evidence" value="ECO:0007669"/>
    <property type="project" value="TreeGrafter"/>
</dbReference>
<dbReference type="FunFam" id="2.10.25.10:FF:000388">
    <property type="entry name" value="Laminin subunit alpha"/>
    <property type="match status" value="1"/>
</dbReference>
<evidence type="ECO:0000256" key="10">
    <source>
        <dbReference type="ARBA" id="ARBA00023180"/>
    </source>
</evidence>
<dbReference type="Gene3D" id="2.10.25.10">
    <property type="entry name" value="Laminin"/>
    <property type="match status" value="20"/>
</dbReference>
<feature type="disulfide bond" evidence="13">
    <location>
        <begin position="446"/>
        <end position="463"/>
    </location>
</feature>
<dbReference type="InterPro" id="IPR009254">
    <property type="entry name" value="Laminin_aI"/>
</dbReference>
<feature type="disulfide bond" evidence="13">
    <location>
        <begin position="647"/>
        <end position="656"/>
    </location>
</feature>
<dbReference type="Pfam" id="PF24973">
    <property type="entry name" value="EGF_LMN_ATRN"/>
    <property type="match status" value="1"/>
</dbReference>
<dbReference type="GO" id="GO:0030054">
    <property type="term" value="C:cell junction"/>
    <property type="evidence" value="ECO:0007669"/>
    <property type="project" value="UniProtKB-ARBA"/>
</dbReference>
<dbReference type="GO" id="GO:0005102">
    <property type="term" value="F:signaling receptor binding"/>
    <property type="evidence" value="ECO:0007669"/>
    <property type="project" value="InterPro"/>
</dbReference>
<dbReference type="GO" id="GO:0071711">
    <property type="term" value="P:basement membrane organization"/>
    <property type="evidence" value="ECO:0007669"/>
    <property type="project" value="UniProtKB-ARBA"/>
</dbReference>
<feature type="disulfide bond" evidence="13">
    <location>
        <begin position="492"/>
        <end position="509"/>
    </location>
</feature>
<dbReference type="CDD" id="cd02795">
    <property type="entry name" value="CBM6-CBM35-CBM36_like"/>
    <property type="match status" value="1"/>
</dbReference>
<feature type="disulfide bond" evidence="13">
    <location>
        <begin position="1427"/>
        <end position="1436"/>
    </location>
</feature>
<evidence type="ECO:0000259" key="19">
    <source>
        <dbReference type="PROSITE" id="PS51115"/>
    </source>
</evidence>
<feature type="domain" description="Laminin EGF-like" evidence="18">
    <location>
        <begin position="444"/>
        <end position="489"/>
    </location>
</feature>
<evidence type="ECO:0000256" key="11">
    <source>
        <dbReference type="ARBA" id="ARBA00023292"/>
    </source>
</evidence>
<feature type="domain" description="Laminin G" evidence="17">
    <location>
        <begin position="3497"/>
        <end position="3588"/>
    </location>
</feature>
<feature type="signal peptide" evidence="16">
    <location>
        <begin position="1"/>
        <end position="19"/>
    </location>
</feature>
<feature type="disulfide bond" evidence="13">
    <location>
        <begin position="602"/>
        <end position="611"/>
    </location>
</feature>
<dbReference type="CDD" id="cd00055">
    <property type="entry name" value="EGF_Lam"/>
    <property type="match status" value="21"/>
</dbReference>
<feature type="domain" description="Laminin EGF-like" evidence="18">
    <location>
        <begin position="1792"/>
        <end position="1841"/>
    </location>
</feature>
<evidence type="ECO:0000313" key="21">
    <source>
        <dbReference type="EMBL" id="KDR13939.1"/>
    </source>
</evidence>
<dbReference type="FunFam" id="2.10.25.10:FF:000106">
    <property type="entry name" value="Heparan sulfate proteoglycan 2"/>
    <property type="match status" value="1"/>
</dbReference>
<dbReference type="GO" id="GO:0016477">
    <property type="term" value="P:cell migration"/>
    <property type="evidence" value="ECO:0007669"/>
    <property type="project" value="UniProtKB-ARBA"/>
</dbReference>
<evidence type="ECO:0000256" key="15">
    <source>
        <dbReference type="SAM" id="MobiDB-lite"/>
    </source>
</evidence>
<evidence type="ECO:0000256" key="3">
    <source>
        <dbReference type="ARBA" id="ARBA00022530"/>
    </source>
</evidence>
<dbReference type="InterPro" id="IPR002049">
    <property type="entry name" value="LE_dom"/>
</dbReference>
<dbReference type="InterPro" id="IPR000742">
    <property type="entry name" value="EGF"/>
</dbReference>
<dbReference type="InterPro" id="IPR013320">
    <property type="entry name" value="ConA-like_dom_sf"/>
</dbReference>
<dbReference type="FunFam" id="2.10.25.10:FF:000034">
    <property type="entry name" value="Laminin subunit alpha 3"/>
    <property type="match status" value="3"/>
</dbReference>
<dbReference type="FunFam" id="2.10.25.10:FF:000074">
    <property type="entry name" value="Laminin subunit alpha"/>
    <property type="match status" value="1"/>
</dbReference>
<feature type="disulfide bond" evidence="13">
    <location>
        <begin position="444"/>
        <end position="456"/>
    </location>
</feature>
<feature type="region of interest" description="Disordered" evidence="15">
    <location>
        <begin position="2454"/>
        <end position="2485"/>
    </location>
</feature>
<evidence type="ECO:0000256" key="6">
    <source>
        <dbReference type="ARBA" id="ARBA00022869"/>
    </source>
</evidence>
<dbReference type="SUPFAM" id="SSF49899">
    <property type="entry name" value="Concanavalin A-like lectins/glucanases"/>
    <property type="match status" value="5"/>
</dbReference>
<feature type="domain" description="Laminin G" evidence="17">
    <location>
        <begin position="2659"/>
        <end position="2858"/>
    </location>
</feature>
<evidence type="ECO:0000259" key="17">
    <source>
        <dbReference type="PROSITE" id="PS50025"/>
    </source>
</evidence>
<keyword evidence="22" id="KW-1185">Reference proteome</keyword>
<comment type="subcellular location">
    <subcellularLocation>
        <location evidence="1">Secreted</location>
        <location evidence="1">Extracellular space</location>
        <location evidence="1">Extracellular matrix</location>
        <location evidence="1">Basement membrane</location>
    </subcellularLocation>
</comment>
<dbReference type="EMBL" id="KK852909">
    <property type="protein sequence ID" value="KDR13939.1"/>
    <property type="molecule type" value="Genomic_DNA"/>
</dbReference>
<evidence type="ECO:0000256" key="1">
    <source>
        <dbReference type="ARBA" id="ARBA00004302"/>
    </source>
</evidence>
<dbReference type="FunFam" id="2.60.120.260:FF:000092">
    <property type="entry name" value="Laminin subunit alpha-3"/>
    <property type="match status" value="1"/>
</dbReference>
<dbReference type="PROSITE" id="PS50025">
    <property type="entry name" value="LAM_G_DOMAIN"/>
    <property type="match status" value="5"/>
</dbReference>
<feature type="domain" description="Laminin G" evidence="17">
    <location>
        <begin position="2863"/>
        <end position="3032"/>
    </location>
</feature>
<dbReference type="FunFam" id="2.10.25.10:FF:000082">
    <property type="entry name" value="Laminin subunit alpha 1"/>
    <property type="match status" value="1"/>
</dbReference>
<dbReference type="FunFam" id="2.10.25.10:FF:000407">
    <property type="entry name" value="Laminin subunit alpha-3"/>
    <property type="match status" value="1"/>
</dbReference>
<dbReference type="GO" id="GO:0030334">
    <property type="term" value="P:regulation of cell migration"/>
    <property type="evidence" value="ECO:0007669"/>
    <property type="project" value="InterPro"/>
</dbReference>
<dbReference type="Proteomes" id="UP000027135">
    <property type="component" value="Unassembled WGS sequence"/>
</dbReference>
<dbReference type="Pfam" id="PF00052">
    <property type="entry name" value="Laminin_B"/>
    <property type="match status" value="1"/>
</dbReference>
<dbReference type="FunFam" id="2.10.25.10:FF:000209">
    <property type="entry name" value="Laminin subunit alpha 5"/>
    <property type="match status" value="1"/>
</dbReference>
<feature type="disulfide bond" evidence="13">
    <location>
        <begin position="1366"/>
        <end position="1383"/>
    </location>
</feature>
<proteinExistence type="predicted"/>
<dbReference type="SMART" id="SM00180">
    <property type="entry name" value="EGF_Lam"/>
    <property type="match status" value="22"/>
</dbReference>
<feature type="domain" description="Laminin EGF-like" evidence="18">
    <location>
        <begin position="490"/>
        <end position="535"/>
    </location>
</feature>
<feature type="disulfide bond" evidence="13">
    <location>
        <begin position="750"/>
        <end position="759"/>
    </location>
</feature>
<dbReference type="FunFam" id="2.60.120.200:FF:000160">
    <property type="entry name" value="Laminin subunit alpha-3"/>
    <property type="match status" value="1"/>
</dbReference>
<dbReference type="InterPro" id="IPR001791">
    <property type="entry name" value="Laminin_G"/>
</dbReference>
<dbReference type="SUPFAM" id="SSF57196">
    <property type="entry name" value="EGF/Laminin"/>
    <property type="match status" value="19"/>
</dbReference>
<feature type="disulfide bond" evidence="13">
    <location>
        <begin position="538"/>
        <end position="555"/>
    </location>
</feature>
<dbReference type="PRINTS" id="PR00011">
    <property type="entry name" value="EGFLAMININ"/>
</dbReference>
<feature type="domain" description="Laminin EGF-like" evidence="18">
    <location>
        <begin position="2000"/>
        <end position="2046"/>
    </location>
</feature>
<comment type="caution">
    <text evidence="13">Lacks conserved residue(s) required for the propagation of feature annotation.</text>
</comment>
<feature type="disulfide bond" evidence="13">
    <location>
        <begin position="1385"/>
        <end position="1394"/>
    </location>
</feature>
<dbReference type="InParanoid" id="A0A067R415"/>
<dbReference type="Pfam" id="PF06008">
    <property type="entry name" value="Laminin_I"/>
    <property type="match status" value="1"/>
</dbReference>
<dbReference type="Pfam" id="PF06009">
    <property type="entry name" value="Laminin_II"/>
    <property type="match status" value="1"/>
</dbReference>
<feature type="disulfide bond" evidence="13">
    <location>
        <begin position="1936"/>
        <end position="1950"/>
    </location>
</feature>
<dbReference type="GO" id="GO:0009888">
    <property type="term" value="P:tissue development"/>
    <property type="evidence" value="ECO:0007669"/>
    <property type="project" value="TreeGrafter"/>
</dbReference>
<dbReference type="SMART" id="SM00136">
    <property type="entry name" value="LamNT"/>
    <property type="match status" value="1"/>
</dbReference>
<evidence type="ECO:0000259" key="20">
    <source>
        <dbReference type="PROSITE" id="PS51117"/>
    </source>
</evidence>
<dbReference type="Gene3D" id="2.60.120.200">
    <property type="match status" value="5"/>
</dbReference>
<feature type="domain" description="Laminin EGF-like" evidence="18">
    <location>
        <begin position="536"/>
        <end position="581"/>
    </location>
</feature>
<dbReference type="PROSITE" id="PS01248">
    <property type="entry name" value="EGF_LAM_1"/>
    <property type="match status" value="6"/>
</dbReference>
<dbReference type="FunFam" id="2.10.25.10:FF:000033">
    <property type="entry name" value="Laminin subunit alpha 2"/>
    <property type="match status" value="1"/>
</dbReference>
<evidence type="ECO:0000256" key="16">
    <source>
        <dbReference type="SAM" id="SignalP"/>
    </source>
</evidence>
<feature type="domain" description="Laminin EGF-like" evidence="18">
    <location>
        <begin position="727"/>
        <end position="779"/>
    </location>
</feature>
<dbReference type="GO" id="GO:0061564">
    <property type="term" value="P:axon development"/>
    <property type="evidence" value="ECO:0007669"/>
    <property type="project" value="UniProtKB-ARBA"/>
</dbReference>
<dbReference type="FunFam" id="2.10.25.10:FF:000051">
    <property type="entry name" value="Laminin subunit alpha 4"/>
    <property type="match status" value="1"/>
</dbReference>
<feature type="domain" description="Laminin EGF-like" evidence="18">
    <location>
        <begin position="582"/>
        <end position="626"/>
    </location>
</feature>
<feature type="disulfide bond" evidence="13">
    <location>
        <begin position="1505"/>
        <end position="1522"/>
    </location>
</feature>
<dbReference type="FunFam" id="2.10.25.10:FF:000011">
    <property type="entry name" value="Cadherin EGF LAG seven-pass G-type receptor"/>
    <property type="match status" value="1"/>
</dbReference>
<dbReference type="FunFam" id="2.10.25.10:FF:000083">
    <property type="entry name" value="Laminin subunit alpha"/>
    <property type="match status" value="1"/>
</dbReference>
<dbReference type="SMART" id="SM00282">
    <property type="entry name" value="LamG"/>
    <property type="match status" value="4"/>
</dbReference>
<dbReference type="GO" id="GO:0006950">
    <property type="term" value="P:response to stress"/>
    <property type="evidence" value="ECO:0007669"/>
    <property type="project" value="UniProtKB-ARBA"/>
</dbReference>
<dbReference type="GO" id="GO:0005604">
    <property type="term" value="C:basement membrane"/>
    <property type="evidence" value="ECO:0007669"/>
    <property type="project" value="UniProtKB-SubCell"/>
</dbReference>
<evidence type="ECO:0000256" key="5">
    <source>
        <dbReference type="ARBA" id="ARBA00022737"/>
    </source>
</evidence>
<keyword evidence="3" id="KW-0272">Extracellular matrix</keyword>
<evidence type="ECO:0000256" key="8">
    <source>
        <dbReference type="ARBA" id="ARBA00023054"/>
    </source>
</evidence>
<evidence type="ECO:0000256" key="13">
    <source>
        <dbReference type="PROSITE-ProRule" id="PRU00460"/>
    </source>
</evidence>
<feature type="disulfide bond" evidence="12">
    <location>
        <begin position="3182"/>
        <end position="3209"/>
    </location>
</feature>
<feature type="domain" description="Laminin EGF-like" evidence="18">
    <location>
        <begin position="1953"/>
        <end position="1999"/>
    </location>
</feature>
<dbReference type="PROSITE" id="PS51115">
    <property type="entry name" value="LAMININ_IVA"/>
    <property type="match status" value="1"/>
</dbReference>
<dbReference type="GO" id="GO:0030155">
    <property type="term" value="P:regulation of cell adhesion"/>
    <property type="evidence" value="ECO:0007669"/>
    <property type="project" value="InterPro"/>
</dbReference>
<dbReference type="FunCoup" id="A0A067R415">
    <property type="interactions" value="45"/>
</dbReference>
<feature type="domain" description="Laminin EGF-like" evidence="18">
    <location>
        <begin position="1455"/>
        <end position="1502"/>
    </location>
</feature>
<feature type="domain" description="Laminin N-terminal" evidence="20">
    <location>
        <begin position="18"/>
        <end position="269"/>
    </location>
</feature>
<evidence type="ECO:0000256" key="7">
    <source>
        <dbReference type="ARBA" id="ARBA00022889"/>
    </source>
</evidence>
<dbReference type="CDD" id="cd00110">
    <property type="entry name" value="LamG"/>
    <property type="match status" value="5"/>
</dbReference>
<dbReference type="InterPro" id="IPR050440">
    <property type="entry name" value="Laminin/Netrin_ECM"/>
</dbReference>
<dbReference type="PANTHER" id="PTHR10574:SF406">
    <property type="entry name" value="LAMININ SUBUNIT ALPHA 5"/>
    <property type="match status" value="1"/>
</dbReference>
<evidence type="ECO:0000256" key="14">
    <source>
        <dbReference type="SAM" id="Coils"/>
    </source>
</evidence>
<feature type="disulfide bond" evidence="13">
    <location>
        <begin position="1478"/>
        <end position="1487"/>
    </location>
</feature>
<keyword evidence="10" id="KW-0325">Glycoprotein</keyword>
<evidence type="ECO:0000256" key="2">
    <source>
        <dbReference type="ARBA" id="ARBA00022525"/>
    </source>
</evidence>
<keyword evidence="6" id="KW-0084">Basement membrane</keyword>
<feature type="disulfide bond" evidence="13">
    <location>
        <begin position="2020"/>
        <end position="2029"/>
    </location>
</feature>
<feature type="disulfide bond" evidence="13">
    <location>
        <begin position="627"/>
        <end position="639"/>
    </location>
</feature>
<dbReference type="OMA" id="GECKCLT"/>
<feature type="disulfide bond" evidence="13">
    <location>
        <begin position="1524"/>
        <end position="1533"/>
    </location>
</feature>
<dbReference type="InterPro" id="IPR000034">
    <property type="entry name" value="Laminin_IV"/>
</dbReference>
<accession>A0A067R415</accession>
<dbReference type="InterPro" id="IPR056863">
    <property type="entry name" value="LMN_ATRN_NET-like_EGF"/>
</dbReference>
<dbReference type="FunFam" id="2.10.25.10:FF:000090">
    <property type="entry name" value="laminin subunit alpha"/>
    <property type="match status" value="1"/>
</dbReference>
<feature type="non-terminal residue" evidence="21">
    <location>
        <position position="3588"/>
    </location>
</feature>
<dbReference type="PROSITE" id="PS51117">
    <property type="entry name" value="LAMININ_NTER"/>
    <property type="match status" value="1"/>
</dbReference>
<keyword evidence="5" id="KW-0677">Repeat</keyword>